<dbReference type="SMART" id="SM00252">
    <property type="entry name" value="SH2"/>
    <property type="match status" value="1"/>
</dbReference>
<dbReference type="GO" id="GO:0046854">
    <property type="term" value="P:phosphatidylinositol phosphate biosynthetic process"/>
    <property type="evidence" value="ECO:0007669"/>
    <property type="project" value="TreeGrafter"/>
</dbReference>
<evidence type="ECO:0000313" key="8">
    <source>
        <dbReference type="EMBL" id="VDN18540.1"/>
    </source>
</evidence>
<evidence type="ECO:0000256" key="1">
    <source>
        <dbReference type="ARBA" id="ARBA00022604"/>
    </source>
</evidence>
<dbReference type="SUPFAM" id="SSF158235">
    <property type="entry name" value="SOCS box-like"/>
    <property type="match status" value="1"/>
</dbReference>
<organism evidence="10">
    <name type="scientific">Gongylonema pulchrum</name>
    <dbReference type="NCBI Taxonomy" id="637853"/>
    <lineage>
        <taxon>Eukaryota</taxon>
        <taxon>Metazoa</taxon>
        <taxon>Ecdysozoa</taxon>
        <taxon>Nematoda</taxon>
        <taxon>Chromadorea</taxon>
        <taxon>Rhabditida</taxon>
        <taxon>Spirurina</taxon>
        <taxon>Spiruromorpha</taxon>
        <taxon>Spiruroidea</taxon>
        <taxon>Gongylonematidae</taxon>
        <taxon>Gongylonema</taxon>
    </lineage>
</organism>
<feature type="domain" description="SH2" evidence="6">
    <location>
        <begin position="39"/>
        <end position="134"/>
    </location>
</feature>
<dbReference type="InterPro" id="IPR036036">
    <property type="entry name" value="SOCS_box-like_dom_sf"/>
</dbReference>
<dbReference type="SMART" id="SM00969">
    <property type="entry name" value="SOCS_box"/>
    <property type="match status" value="1"/>
</dbReference>
<dbReference type="InterPro" id="IPR036860">
    <property type="entry name" value="SH2_dom_sf"/>
</dbReference>
<dbReference type="WBParaSite" id="GPUH_0001126901-mRNA-1">
    <property type="protein sequence ID" value="GPUH_0001126901-mRNA-1"/>
    <property type="gene ID" value="GPUH_0001126901"/>
</dbReference>
<dbReference type="InterPro" id="IPR001496">
    <property type="entry name" value="SOCS_box"/>
</dbReference>
<evidence type="ECO:0000256" key="2">
    <source>
        <dbReference type="ARBA" id="ARBA00022700"/>
    </source>
</evidence>
<dbReference type="Pfam" id="PF00017">
    <property type="entry name" value="SH2"/>
    <property type="match status" value="1"/>
</dbReference>
<keyword evidence="2" id="KW-0734">Signal transduction inhibitor</keyword>
<dbReference type="CDD" id="cd09923">
    <property type="entry name" value="SH2_SOCS_family"/>
    <property type="match status" value="1"/>
</dbReference>
<dbReference type="PANTHER" id="PTHR10155:SF0">
    <property type="entry name" value="SUPPRESSOR OF CYTOKINE SIGNALING AT 36E, ISOFORM D"/>
    <property type="match status" value="1"/>
</dbReference>
<dbReference type="GO" id="GO:0035556">
    <property type="term" value="P:intracellular signal transduction"/>
    <property type="evidence" value="ECO:0007669"/>
    <property type="project" value="InterPro"/>
</dbReference>
<evidence type="ECO:0000256" key="4">
    <source>
        <dbReference type="ARBA" id="ARBA00022999"/>
    </source>
</evidence>
<dbReference type="PRINTS" id="PR00401">
    <property type="entry name" value="SH2DOMAIN"/>
</dbReference>
<dbReference type="PROSITE" id="PS50001">
    <property type="entry name" value="SH2"/>
    <property type="match status" value="1"/>
</dbReference>
<dbReference type="GO" id="GO:0009968">
    <property type="term" value="P:negative regulation of signal transduction"/>
    <property type="evidence" value="ECO:0007669"/>
    <property type="project" value="UniProtKB-KW"/>
</dbReference>
<evidence type="ECO:0000313" key="10">
    <source>
        <dbReference type="WBParaSite" id="GPUH_0001126901-mRNA-1"/>
    </source>
</evidence>
<dbReference type="GO" id="GO:0005942">
    <property type="term" value="C:phosphatidylinositol 3-kinase complex"/>
    <property type="evidence" value="ECO:0007669"/>
    <property type="project" value="TreeGrafter"/>
</dbReference>
<accession>A0A183DRB5</accession>
<evidence type="ECO:0000256" key="5">
    <source>
        <dbReference type="PROSITE-ProRule" id="PRU00191"/>
    </source>
</evidence>
<reference evidence="10" key="1">
    <citation type="submission" date="2016-06" db="UniProtKB">
        <authorList>
            <consortium name="WormBaseParasite"/>
        </authorList>
    </citation>
    <scope>IDENTIFICATION</scope>
</reference>
<dbReference type="AlphaFoldDB" id="A0A183DRB5"/>
<dbReference type="Gene3D" id="3.30.505.10">
    <property type="entry name" value="SH2 domain"/>
    <property type="match status" value="1"/>
</dbReference>
<dbReference type="Pfam" id="PF07525">
    <property type="entry name" value="SOCS_box"/>
    <property type="match status" value="1"/>
</dbReference>
<evidence type="ECO:0000256" key="3">
    <source>
        <dbReference type="ARBA" id="ARBA00022786"/>
    </source>
</evidence>
<evidence type="ECO:0000313" key="9">
    <source>
        <dbReference type="Proteomes" id="UP000271098"/>
    </source>
</evidence>
<dbReference type="InterPro" id="IPR000980">
    <property type="entry name" value="SH2"/>
</dbReference>
<keyword evidence="4 5" id="KW-0727">SH2 domain</keyword>
<sequence length="200" mass="23320">MYIFCLGIVPKHEPYVVHTSVDYTNCLVPRLDLILASPFYWGVMDRYEAEALLCDQAEGTFLLRDSAQSTYLFSVSFRRYNRTLHARIEQKNHRFSFDASDTSLYSADTITELIAYYKDPSRCLFYEPQLSEPLRRNFVFPLQHLCRAVIASLTTYDGIEKLNLPSSLKRFIQEYHYRHPVKTINYVPHTELLCVPVAST</sequence>
<gene>
    <name evidence="8" type="ORF">GPUH_LOCUS11256</name>
</gene>
<dbReference type="Proteomes" id="UP000271098">
    <property type="component" value="Unassembled WGS sequence"/>
</dbReference>
<name>A0A183DRB5_9BILA</name>
<evidence type="ECO:0000259" key="7">
    <source>
        <dbReference type="PROSITE" id="PS50225"/>
    </source>
</evidence>
<keyword evidence="3" id="KW-0833">Ubl conjugation pathway</keyword>
<protein>
    <submittedName>
        <fullName evidence="10">SH2 domain-containing protein</fullName>
    </submittedName>
</protein>
<dbReference type="SUPFAM" id="SSF55550">
    <property type="entry name" value="SH2 domain"/>
    <property type="match status" value="1"/>
</dbReference>
<dbReference type="SMART" id="SM00253">
    <property type="entry name" value="SOCS"/>
    <property type="match status" value="1"/>
</dbReference>
<reference evidence="8 9" key="2">
    <citation type="submission" date="2018-11" db="EMBL/GenBank/DDBJ databases">
        <authorList>
            <consortium name="Pathogen Informatics"/>
        </authorList>
    </citation>
    <scope>NUCLEOTIDE SEQUENCE [LARGE SCALE GENOMIC DNA]</scope>
</reference>
<dbReference type="PROSITE" id="PS50225">
    <property type="entry name" value="SOCS"/>
    <property type="match status" value="1"/>
</dbReference>
<dbReference type="EMBL" id="UYRT01078446">
    <property type="protein sequence ID" value="VDN18540.1"/>
    <property type="molecule type" value="Genomic_DNA"/>
</dbReference>
<dbReference type="PANTHER" id="PTHR10155">
    <property type="entry name" value="PHOSPHATIDYLINOSITOL 3-KINASE REGULATORY SUBUNIT"/>
    <property type="match status" value="1"/>
</dbReference>
<feature type="domain" description="SOCS box" evidence="7">
    <location>
        <begin position="129"/>
        <end position="178"/>
    </location>
</feature>
<keyword evidence="1" id="KW-0341">Growth regulation</keyword>
<proteinExistence type="predicted"/>
<keyword evidence="9" id="KW-1185">Reference proteome</keyword>
<evidence type="ECO:0000259" key="6">
    <source>
        <dbReference type="PROSITE" id="PS50001"/>
    </source>
</evidence>
<dbReference type="OrthoDB" id="5979828at2759"/>
<dbReference type="GO" id="GO:0046935">
    <property type="term" value="F:1-phosphatidylinositol-3-kinase regulator activity"/>
    <property type="evidence" value="ECO:0007669"/>
    <property type="project" value="TreeGrafter"/>
</dbReference>